<dbReference type="Gene3D" id="3.10.580.10">
    <property type="entry name" value="CBS-domain"/>
    <property type="match status" value="2"/>
</dbReference>
<gene>
    <name evidence="6" type="ORF">ANME2D_02768</name>
</gene>
<keyword evidence="2 4" id="KW-0129">CBS domain</keyword>
<dbReference type="EMBL" id="JMIY01000007">
    <property type="protein sequence ID" value="KCZ70743.1"/>
    <property type="molecule type" value="Genomic_DNA"/>
</dbReference>
<reference evidence="6 7" key="1">
    <citation type="journal article" date="2013" name="Nature">
        <title>Anaerobic oxidation of methane coupled to nitrate reduction in a novel archaeal lineage.</title>
        <authorList>
            <person name="Haroon M.F."/>
            <person name="Hu S."/>
            <person name="Shi Y."/>
            <person name="Imelfort M."/>
            <person name="Keller J."/>
            <person name="Hugenholtz P."/>
            <person name="Yuan Z."/>
            <person name="Tyson G.W."/>
        </authorList>
    </citation>
    <scope>NUCLEOTIDE SEQUENCE [LARGE SCALE GENOMIC DNA]</scope>
    <source>
        <strain evidence="6 7">ANME-2d</strain>
    </source>
</reference>
<evidence type="ECO:0000256" key="3">
    <source>
        <dbReference type="ARBA" id="ARBA00023167"/>
    </source>
</evidence>
<evidence type="ECO:0000313" key="7">
    <source>
        <dbReference type="Proteomes" id="UP000027153"/>
    </source>
</evidence>
<dbReference type="CDD" id="cd04584">
    <property type="entry name" value="CBS_pair_AcuB_like"/>
    <property type="match status" value="1"/>
</dbReference>
<dbReference type="InterPro" id="IPR051257">
    <property type="entry name" value="Diverse_CBS-Domain"/>
</dbReference>
<keyword evidence="3" id="KW-0486">Methionine biosynthesis</keyword>
<keyword evidence="1" id="KW-0028">Amino-acid biosynthesis</keyword>
<dbReference type="InterPro" id="IPR046342">
    <property type="entry name" value="CBS_dom_sf"/>
</dbReference>
<dbReference type="AlphaFoldDB" id="A0A062V275"/>
<feature type="domain" description="CBS" evidence="5">
    <location>
        <begin position="77"/>
        <end position="134"/>
    </location>
</feature>
<dbReference type="CDD" id="cd02205">
    <property type="entry name" value="CBS_pair_SF"/>
    <property type="match status" value="1"/>
</dbReference>
<organism evidence="6 7">
    <name type="scientific">Candidatus Methanoperedens nitratireducens</name>
    <dbReference type="NCBI Taxonomy" id="1392998"/>
    <lineage>
        <taxon>Archaea</taxon>
        <taxon>Methanobacteriati</taxon>
        <taxon>Methanobacteriota</taxon>
        <taxon>Stenosarchaea group</taxon>
        <taxon>Methanomicrobia</taxon>
        <taxon>Methanosarcinales</taxon>
        <taxon>ANME-2 cluster</taxon>
        <taxon>Candidatus Methanoperedentaceae</taxon>
        <taxon>Candidatus Methanoperedens</taxon>
    </lineage>
</organism>
<evidence type="ECO:0000313" key="6">
    <source>
        <dbReference type="EMBL" id="KCZ70743.1"/>
    </source>
</evidence>
<sequence length="282" mass="32196">MKIKELMRSPVYVVSSNETVARARNLMLRHRIGRLVIIEDNSPIGIVTKKDISMRLDQAEPQWRRRPIDAIPVRVVMTESLITIFPDATPRQLAELMIENNISGLPVIDNKNRLAGIVTKWDLIRYFSELDLDLKVKDMDLEPALTVHRHHTISHIIHELETNQIDRAVVMEDNEMPVGIITRSNLTFTEMRDKTDALPQKDIKMARKDSYAGIKKYRYIRDVVLVAEDIMSSPLITVDKEDTATHAARIMIEKRIKGLPVMGNGLTRILTGDSIVKSILTM</sequence>
<dbReference type="SUPFAM" id="SSF54631">
    <property type="entry name" value="CBS-domain pair"/>
    <property type="match status" value="2"/>
</dbReference>
<name>A0A062V275_9EURY</name>
<dbReference type="Proteomes" id="UP000027153">
    <property type="component" value="Unassembled WGS sequence"/>
</dbReference>
<feature type="domain" description="CBS" evidence="5">
    <location>
        <begin position="231"/>
        <end position="282"/>
    </location>
</feature>
<feature type="domain" description="CBS" evidence="5">
    <location>
        <begin position="7"/>
        <end position="62"/>
    </location>
</feature>
<dbReference type="PANTHER" id="PTHR43080">
    <property type="entry name" value="CBS DOMAIN-CONTAINING PROTEIN CBSX3, MITOCHONDRIAL"/>
    <property type="match status" value="1"/>
</dbReference>
<dbReference type="SMART" id="SM00116">
    <property type="entry name" value="CBS"/>
    <property type="match status" value="4"/>
</dbReference>
<dbReference type="OrthoDB" id="8919at2157"/>
<protein>
    <submittedName>
        <fullName evidence="6">Putative transcriptional regulator</fullName>
    </submittedName>
</protein>
<comment type="caution">
    <text evidence="6">The sequence shown here is derived from an EMBL/GenBank/DDBJ whole genome shotgun (WGS) entry which is preliminary data.</text>
</comment>
<dbReference type="PROSITE" id="PS51371">
    <property type="entry name" value="CBS"/>
    <property type="match status" value="4"/>
</dbReference>
<accession>A0A062V275</accession>
<dbReference type="Pfam" id="PF00571">
    <property type="entry name" value="CBS"/>
    <property type="match status" value="4"/>
</dbReference>
<evidence type="ECO:0000256" key="4">
    <source>
        <dbReference type="PROSITE-ProRule" id="PRU00703"/>
    </source>
</evidence>
<dbReference type="PANTHER" id="PTHR43080:SF29">
    <property type="entry name" value="OS02G0818000 PROTEIN"/>
    <property type="match status" value="1"/>
</dbReference>
<feature type="domain" description="CBS" evidence="5">
    <location>
        <begin position="139"/>
        <end position="197"/>
    </location>
</feature>
<proteinExistence type="predicted"/>
<keyword evidence="7" id="KW-1185">Reference proteome</keyword>
<evidence type="ECO:0000256" key="1">
    <source>
        <dbReference type="ARBA" id="ARBA00022605"/>
    </source>
</evidence>
<evidence type="ECO:0000256" key="2">
    <source>
        <dbReference type="ARBA" id="ARBA00023122"/>
    </source>
</evidence>
<dbReference type="InterPro" id="IPR000644">
    <property type="entry name" value="CBS_dom"/>
</dbReference>
<evidence type="ECO:0000259" key="5">
    <source>
        <dbReference type="PROSITE" id="PS51371"/>
    </source>
</evidence>
<dbReference type="RefSeq" id="WP_048092601.1">
    <property type="nucleotide sequence ID" value="NZ_JMIY01000007.1"/>
</dbReference>
<dbReference type="GO" id="GO:0009086">
    <property type="term" value="P:methionine biosynthetic process"/>
    <property type="evidence" value="ECO:0007669"/>
    <property type="project" value="UniProtKB-KW"/>
</dbReference>